<feature type="region of interest" description="Disordered" evidence="1">
    <location>
        <begin position="150"/>
        <end position="178"/>
    </location>
</feature>
<keyword evidence="4" id="KW-1185">Reference proteome</keyword>
<reference evidence="3" key="1">
    <citation type="journal article" date="2021" name="Nat. Commun.">
        <title>Genetic determinants of endophytism in the Arabidopsis root mycobiome.</title>
        <authorList>
            <person name="Mesny F."/>
            <person name="Miyauchi S."/>
            <person name="Thiergart T."/>
            <person name="Pickel B."/>
            <person name="Atanasova L."/>
            <person name="Karlsson M."/>
            <person name="Huettel B."/>
            <person name="Barry K.W."/>
            <person name="Haridas S."/>
            <person name="Chen C."/>
            <person name="Bauer D."/>
            <person name="Andreopoulos W."/>
            <person name="Pangilinan J."/>
            <person name="LaButti K."/>
            <person name="Riley R."/>
            <person name="Lipzen A."/>
            <person name="Clum A."/>
            <person name="Drula E."/>
            <person name="Henrissat B."/>
            <person name="Kohler A."/>
            <person name="Grigoriev I.V."/>
            <person name="Martin F.M."/>
            <person name="Hacquard S."/>
        </authorList>
    </citation>
    <scope>NUCLEOTIDE SEQUENCE</scope>
    <source>
        <strain evidence="3">MPI-CAGE-AT-0016</strain>
    </source>
</reference>
<evidence type="ECO:0000256" key="1">
    <source>
        <dbReference type="SAM" id="MobiDB-lite"/>
    </source>
</evidence>
<comment type="caution">
    <text evidence="3">The sequence shown here is derived from an EMBL/GenBank/DDBJ whole genome shotgun (WGS) entry which is preliminary data.</text>
</comment>
<protein>
    <submittedName>
        <fullName evidence="3">Uncharacterized protein</fullName>
    </submittedName>
</protein>
<feature type="signal peptide" evidence="2">
    <location>
        <begin position="1"/>
        <end position="21"/>
    </location>
</feature>
<proteinExistence type="predicted"/>
<organism evidence="3 4">
    <name type="scientific">Plectosphaerella cucumerina</name>
    <dbReference type="NCBI Taxonomy" id="40658"/>
    <lineage>
        <taxon>Eukaryota</taxon>
        <taxon>Fungi</taxon>
        <taxon>Dikarya</taxon>
        <taxon>Ascomycota</taxon>
        <taxon>Pezizomycotina</taxon>
        <taxon>Sordariomycetes</taxon>
        <taxon>Hypocreomycetidae</taxon>
        <taxon>Glomerellales</taxon>
        <taxon>Plectosphaerellaceae</taxon>
        <taxon>Plectosphaerella</taxon>
    </lineage>
</organism>
<name>A0A8K0TM08_9PEZI</name>
<feature type="chain" id="PRO_5035467712" evidence="2">
    <location>
        <begin position="22"/>
        <end position="178"/>
    </location>
</feature>
<gene>
    <name evidence="3" type="ORF">B0T11DRAFT_59658</name>
</gene>
<sequence length="178" mass="18991">MGPPCICPALPCPALACLVTATNVPDPLQPPGVVNRFGHCLRLRLTRVSRRGQPGELTEGLGGLLSCAAGVAPMSIIALNGQAEESVPHHSQPCAKWRVSIRLPTLSGTEYKSKSYDEGVEAASENKWMGAGVTRGRAAKRKLDEFNRPSAKDRYGVGMTRRRQEPGRGGVGMAENAM</sequence>
<dbReference type="EMBL" id="JAGPXD010000002">
    <property type="protein sequence ID" value="KAH7368021.1"/>
    <property type="molecule type" value="Genomic_DNA"/>
</dbReference>
<evidence type="ECO:0000313" key="4">
    <source>
        <dbReference type="Proteomes" id="UP000813385"/>
    </source>
</evidence>
<evidence type="ECO:0000313" key="3">
    <source>
        <dbReference type="EMBL" id="KAH7368021.1"/>
    </source>
</evidence>
<keyword evidence="2" id="KW-0732">Signal</keyword>
<dbReference type="Proteomes" id="UP000813385">
    <property type="component" value="Unassembled WGS sequence"/>
</dbReference>
<evidence type="ECO:0000256" key="2">
    <source>
        <dbReference type="SAM" id="SignalP"/>
    </source>
</evidence>
<dbReference type="AlphaFoldDB" id="A0A8K0TM08"/>
<accession>A0A8K0TM08</accession>